<organism evidence="1 2">
    <name type="scientific">Trichoderma harzianum</name>
    <name type="common">Hypocrea lixii</name>
    <dbReference type="NCBI Taxonomy" id="5544"/>
    <lineage>
        <taxon>Eukaryota</taxon>
        <taxon>Fungi</taxon>
        <taxon>Dikarya</taxon>
        <taxon>Ascomycota</taxon>
        <taxon>Pezizomycotina</taxon>
        <taxon>Sordariomycetes</taxon>
        <taxon>Hypocreomycetidae</taxon>
        <taxon>Hypocreales</taxon>
        <taxon>Hypocreaceae</taxon>
        <taxon>Trichoderma</taxon>
    </lineage>
</organism>
<proteinExistence type="predicted"/>
<accession>A0A2K0U7J4</accession>
<dbReference type="AlphaFoldDB" id="A0A2K0U7J4"/>
<comment type="caution">
    <text evidence="1">The sequence shown here is derived from an EMBL/GenBank/DDBJ whole genome shotgun (WGS) entry which is preliminary data.</text>
</comment>
<evidence type="ECO:0000313" key="2">
    <source>
        <dbReference type="Proteomes" id="UP000236290"/>
    </source>
</evidence>
<reference evidence="1 2" key="1">
    <citation type="submission" date="2017-02" db="EMBL/GenBank/DDBJ databases">
        <title>Genomes of Trichoderma spp. with biocontrol activity.</title>
        <authorList>
            <person name="Gardiner D."/>
            <person name="Kazan K."/>
            <person name="Vos C."/>
            <person name="Harvey P."/>
        </authorList>
    </citation>
    <scope>NUCLEOTIDE SEQUENCE [LARGE SCALE GENOMIC DNA]</scope>
    <source>
        <strain evidence="1 2">Tr1</strain>
    </source>
</reference>
<dbReference type="EMBL" id="MTYI01000074">
    <property type="protein sequence ID" value="PNP53745.1"/>
    <property type="molecule type" value="Genomic_DNA"/>
</dbReference>
<sequence length="52" mass="5703">MAKLSTSDERQDQFELKVKLLSLTKALLMIGGHQSQLTAKCEPSSAAIQCRP</sequence>
<name>A0A2K0U7J4_TRIHA</name>
<gene>
    <name evidence="1" type="ORF">THARTR1_05869</name>
</gene>
<evidence type="ECO:0000313" key="1">
    <source>
        <dbReference type="EMBL" id="PNP53745.1"/>
    </source>
</evidence>
<protein>
    <submittedName>
        <fullName evidence="1">Uncharacterized protein</fullName>
    </submittedName>
</protein>
<dbReference type="Proteomes" id="UP000236290">
    <property type="component" value="Unassembled WGS sequence"/>
</dbReference>